<evidence type="ECO:0000313" key="7">
    <source>
        <dbReference type="Proteomes" id="UP001164472"/>
    </source>
</evidence>
<gene>
    <name evidence="6" type="ORF">NNL22_01200</name>
</gene>
<evidence type="ECO:0000256" key="2">
    <source>
        <dbReference type="ARBA" id="ARBA00022679"/>
    </source>
</evidence>
<dbReference type="SMART" id="SM01144">
    <property type="entry name" value="DTW"/>
    <property type="match status" value="1"/>
</dbReference>
<sequence length="231" mass="26056">MSTNRSAGGCDCCGRCGLLEVACICQYRPKINSQVGFCLLTHETEYRKPTNTGRLIADCLESTKVYTWSRTAIDPDLERDLADPQYQHWLVYPAEGSEQQDRVVSFAQNADSPQGCAGKKHIFILFDATWQQAAKMVRKSPYLNHLPILSLSPEHLSQYHLRRTSQAHHLCTVEVAVELLELAGEEASASLLQDYFLVFSQHYMAARSGHGVKQVSEQMIRLLKEQHDEVS</sequence>
<accession>A0A9E8HRQ1</accession>
<evidence type="ECO:0000259" key="5">
    <source>
        <dbReference type="SMART" id="SM01144"/>
    </source>
</evidence>
<evidence type="ECO:0000256" key="3">
    <source>
        <dbReference type="ARBA" id="ARBA00022691"/>
    </source>
</evidence>
<organism evidence="6 7">
    <name type="scientific">Alkalimarinus sediminis</name>
    <dbReference type="NCBI Taxonomy" id="1632866"/>
    <lineage>
        <taxon>Bacteria</taxon>
        <taxon>Pseudomonadati</taxon>
        <taxon>Pseudomonadota</taxon>
        <taxon>Gammaproteobacteria</taxon>
        <taxon>Alteromonadales</taxon>
        <taxon>Alteromonadaceae</taxon>
        <taxon>Alkalimarinus</taxon>
    </lineage>
</organism>
<feature type="domain" description="DTW" evidence="5">
    <location>
        <begin position="9"/>
        <end position="208"/>
    </location>
</feature>
<name>A0A9E8HRQ1_9ALTE</name>
<evidence type="ECO:0000313" key="6">
    <source>
        <dbReference type="EMBL" id="UZW75251.1"/>
    </source>
</evidence>
<evidence type="ECO:0000256" key="1">
    <source>
        <dbReference type="ARBA" id="ARBA00012386"/>
    </source>
</evidence>
<keyword evidence="2" id="KW-0808">Transferase</keyword>
<reference evidence="6" key="1">
    <citation type="submission" date="2022-07" db="EMBL/GenBank/DDBJ databases">
        <title>Alkalimarinus sp. nov., isolated from gut of a Alitta virens.</title>
        <authorList>
            <person name="Yang A.I."/>
            <person name="Shin N.-R."/>
        </authorList>
    </citation>
    <scope>NUCLEOTIDE SEQUENCE</scope>
    <source>
        <strain evidence="6">FA028</strain>
    </source>
</reference>
<dbReference type="GO" id="GO:0008033">
    <property type="term" value="P:tRNA processing"/>
    <property type="evidence" value="ECO:0007669"/>
    <property type="project" value="UniProtKB-KW"/>
</dbReference>
<dbReference type="AlphaFoldDB" id="A0A9E8HRQ1"/>
<dbReference type="Pfam" id="PF03942">
    <property type="entry name" value="DTW"/>
    <property type="match status" value="1"/>
</dbReference>
<dbReference type="KEGG" id="asem:NNL22_01200"/>
<proteinExistence type="predicted"/>
<dbReference type="EC" id="2.5.1.25" evidence="1"/>
<keyword evidence="3" id="KW-0949">S-adenosyl-L-methionine</keyword>
<dbReference type="PANTHER" id="PTHR21392">
    <property type="entry name" value="TRNA-URIDINE AMINOCARBOXYPROPYLTRANSFERASE 2"/>
    <property type="match status" value="1"/>
</dbReference>
<dbReference type="Proteomes" id="UP001164472">
    <property type="component" value="Chromosome"/>
</dbReference>
<keyword evidence="7" id="KW-1185">Reference proteome</keyword>
<dbReference type="EMBL" id="CP101527">
    <property type="protein sequence ID" value="UZW75251.1"/>
    <property type="molecule type" value="Genomic_DNA"/>
</dbReference>
<dbReference type="PANTHER" id="PTHR21392:SF1">
    <property type="entry name" value="TRNA-URIDINE AMINOCARBOXYPROPYLTRANSFERASE"/>
    <property type="match status" value="1"/>
</dbReference>
<dbReference type="RefSeq" id="WP_251810918.1">
    <property type="nucleotide sequence ID" value="NZ_CP101527.1"/>
</dbReference>
<evidence type="ECO:0000256" key="4">
    <source>
        <dbReference type="ARBA" id="ARBA00022694"/>
    </source>
</evidence>
<dbReference type="InterPro" id="IPR005636">
    <property type="entry name" value="DTW"/>
</dbReference>
<protein>
    <recommendedName>
        <fullName evidence="1">tRNA-uridine aminocarboxypropyltransferase</fullName>
        <ecNumber evidence="1">2.5.1.25</ecNumber>
    </recommendedName>
</protein>
<keyword evidence="4" id="KW-0819">tRNA processing</keyword>
<dbReference type="GO" id="GO:0016432">
    <property type="term" value="F:tRNA-uridine aminocarboxypropyltransferase activity"/>
    <property type="evidence" value="ECO:0007669"/>
    <property type="project" value="UniProtKB-EC"/>
</dbReference>
<dbReference type="InterPro" id="IPR039262">
    <property type="entry name" value="DTWD2/TAPT"/>
</dbReference>